<dbReference type="PANTHER" id="PTHR21661:SF35">
    <property type="entry name" value="EPOXIDE HYDROLASE"/>
    <property type="match status" value="1"/>
</dbReference>
<gene>
    <name evidence="6" type="ORF">RCO7_00880</name>
</gene>
<dbReference type="InterPro" id="IPR010497">
    <property type="entry name" value="Epoxide_hydro_N"/>
</dbReference>
<evidence type="ECO:0000313" key="7">
    <source>
        <dbReference type="Proteomes" id="UP000178129"/>
    </source>
</evidence>
<name>A0A1E1JQH5_9HELO</name>
<dbReference type="Pfam" id="PF06441">
    <property type="entry name" value="EHN"/>
    <property type="match status" value="1"/>
</dbReference>
<accession>A0A1E1JQH5</accession>
<feature type="active site" description="Nucleophile" evidence="4">
    <location>
        <position position="182"/>
    </location>
</feature>
<dbReference type="InterPro" id="IPR029058">
    <property type="entry name" value="AB_hydrolase_fold"/>
</dbReference>
<dbReference type="GO" id="GO:0004301">
    <property type="term" value="F:epoxide hydrolase activity"/>
    <property type="evidence" value="ECO:0007669"/>
    <property type="project" value="TreeGrafter"/>
</dbReference>
<dbReference type="STRING" id="914237.A0A1E1JQH5"/>
<evidence type="ECO:0000256" key="1">
    <source>
        <dbReference type="ARBA" id="ARBA00010088"/>
    </source>
</evidence>
<dbReference type="GO" id="GO:0097176">
    <property type="term" value="P:epoxide metabolic process"/>
    <property type="evidence" value="ECO:0007669"/>
    <property type="project" value="TreeGrafter"/>
</dbReference>
<evidence type="ECO:0000256" key="3">
    <source>
        <dbReference type="ARBA" id="ARBA00022801"/>
    </source>
</evidence>
<feature type="active site" description="Proton donor" evidence="4">
    <location>
        <position position="317"/>
    </location>
</feature>
<evidence type="ECO:0000259" key="5">
    <source>
        <dbReference type="Pfam" id="PF06441"/>
    </source>
</evidence>
<sequence length="422" mass="47584">MASPKPFKIAVSDELLAFITQRVSTARLPPGIDLPSSEAWSHGVPTPVISQLQQYWTHKYDWRAVEAKINGHLRMFTLPINHDGEDLTMHFVHHRSSREGAIPLLFQHGWPGNFLEVDKIIDELVEPKDGGQAYHVVAPSLPGFVFSDMSQRGDFSLCDIAHIDHKLMTALGYETYMGQGGDWGSTVVRFIAALYPDNCVAIHVNMVIAGPPSWWKQPIAFVQFIVWAIWQDKSKDGGLLGRMMWWREEENGYMEIQGTKPQTLSYALVDSPIGMLAWIRDKVEHLVDDDFTWEEEELITWTMLYLIPGTAGHASIYKNGKAKSQLAKVTSIISTPLPKTVDFGASIFPKDVLNIPHFWASSTVSRNIIIWRTHDKGGHFPSIEKPDELIKDIRDFTELVNSGRKEDLILGGKEGGRGELRM</sequence>
<proteinExistence type="inferred from homology"/>
<feature type="domain" description="Epoxide hydrolase N-terminal" evidence="5">
    <location>
        <begin position="4"/>
        <end position="117"/>
    </location>
</feature>
<feature type="active site" description="Proton acceptor" evidence="4">
    <location>
        <position position="379"/>
    </location>
</feature>
<dbReference type="EMBL" id="FJUW01000001">
    <property type="protein sequence ID" value="CZS87900.1"/>
    <property type="molecule type" value="Genomic_DNA"/>
</dbReference>
<comment type="caution">
    <text evidence="6">The sequence shown here is derived from an EMBL/GenBank/DDBJ whole genome shotgun (WGS) entry which is preliminary data.</text>
</comment>
<dbReference type="PANTHER" id="PTHR21661">
    <property type="entry name" value="EPOXIDE HYDROLASE 1-RELATED"/>
    <property type="match status" value="1"/>
</dbReference>
<evidence type="ECO:0000256" key="2">
    <source>
        <dbReference type="ARBA" id="ARBA00022797"/>
    </source>
</evidence>
<dbReference type="InterPro" id="IPR016292">
    <property type="entry name" value="Epoxide_hydrolase"/>
</dbReference>
<keyword evidence="3 6" id="KW-0378">Hydrolase</keyword>
<dbReference type="SUPFAM" id="SSF53474">
    <property type="entry name" value="alpha/beta-Hydrolases"/>
    <property type="match status" value="1"/>
</dbReference>
<evidence type="ECO:0000256" key="4">
    <source>
        <dbReference type="PIRSR" id="PIRSR001112-1"/>
    </source>
</evidence>
<reference evidence="7" key="1">
    <citation type="submission" date="2016-03" db="EMBL/GenBank/DDBJ databases">
        <authorList>
            <person name="Ploux O."/>
        </authorList>
    </citation>
    <scope>NUCLEOTIDE SEQUENCE [LARGE SCALE GENOMIC DNA]</scope>
    <source>
        <strain evidence="7">UK7</strain>
    </source>
</reference>
<dbReference type="InParanoid" id="A0A1E1JQH5"/>
<organism evidence="6 7">
    <name type="scientific">Rhynchosporium graminicola</name>
    <dbReference type="NCBI Taxonomy" id="2792576"/>
    <lineage>
        <taxon>Eukaryota</taxon>
        <taxon>Fungi</taxon>
        <taxon>Dikarya</taxon>
        <taxon>Ascomycota</taxon>
        <taxon>Pezizomycotina</taxon>
        <taxon>Leotiomycetes</taxon>
        <taxon>Helotiales</taxon>
        <taxon>Ploettnerulaceae</taxon>
        <taxon>Rhynchosporium</taxon>
    </lineage>
</organism>
<dbReference type="PIRSF" id="PIRSF001112">
    <property type="entry name" value="Epoxide_hydrolase"/>
    <property type="match status" value="1"/>
</dbReference>
<dbReference type="InterPro" id="IPR000639">
    <property type="entry name" value="Epox_hydrolase-like"/>
</dbReference>
<dbReference type="Proteomes" id="UP000178129">
    <property type="component" value="Unassembled WGS sequence"/>
</dbReference>
<evidence type="ECO:0000313" key="6">
    <source>
        <dbReference type="EMBL" id="CZS87900.1"/>
    </source>
</evidence>
<keyword evidence="7" id="KW-1185">Reference proteome</keyword>
<protein>
    <submittedName>
        <fullName evidence="6">Related to epoxide hydrolase</fullName>
    </submittedName>
</protein>
<dbReference type="PRINTS" id="PR00412">
    <property type="entry name" value="EPOXHYDRLASE"/>
</dbReference>
<comment type="similarity">
    <text evidence="1">Belongs to the peptidase S33 family.</text>
</comment>
<keyword evidence="2" id="KW-0058">Aromatic hydrocarbons catabolism</keyword>
<dbReference type="AlphaFoldDB" id="A0A1E1JQH5"/>
<dbReference type="Gene3D" id="3.40.50.1820">
    <property type="entry name" value="alpha/beta hydrolase"/>
    <property type="match status" value="1"/>
</dbReference>